<name>A0A7W9WGE0_9ACTN</name>
<accession>A0A7W9WGE0</accession>
<dbReference type="EMBL" id="JACHGV010000003">
    <property type="protein sequence ID" value="MBB6076143.1"/>
    <property type="molecule type" value="Genomic_DNA"/>
</dbReference>
<protein>
    <submittedName>
        <fullName evidence="1">Uncharacterized protein</fullName>
    </submittedName>
</protein>
<proteinExistence type="predicted"/>
<reference evidence="1 2" key="1">
    <citation type="submission" date="2020-08" db="EMBL/GenBank/DDBJ databases">
        <title>Genomic Encyclopedia of Type Strains, Phase IV (KMG-IV): sequencing the most valuable type-strain genomes for metagenomic binning, comparative biology and taxonomic classification.</title>
        <authorList>
            <person name="Goeker M."/>
        </authorList>
    </citation>
    <scope>NUCLEOTIDE SEQUENCE [LARGE SCALE GENOMIC DNA]</scope>
    <source>
        <strain evidence="1 2">DSM 43350</strain>
    </source>
</reference>
<evidence type="ECO:0000313" key="1">
    <source>
        <dbReference type="EMBL" id="MBB6076143.1"/>
    </source>
</evidence>
<comment type="caution">
    <text evidence="1">The sequence shown here is derived from an EMBL/GenBank/DDBJ whole genome shotgun (WGS) entry which is preliminary data.</text>
</comment>
<sequence>MVELQRVGLVGEEGELAPLLRASIGALADPLIVIQVEII</sequence>
<dbReference type="AlphaFoldDB" id="A0A7W9WGE0"/>
<evidence type="ECO:0000313" key="2">
    <source>
        <dbReference type="Proteomes" id="UP000591537"/>
    </source>
</evidence>
<dbReference type="Proteomes" id="UP000591537">
    <property type="component" value="Unassembled WGS sequence"/>
</dbReference>
<keyword evidence="2" id="KW-1185">Reference proteome</keyword>
<organism evidence="1 2">
    <name type="scientific">Streptomyces paradoxus</name>
    <dbReference type="NCBI Taxonomy" id="66375"/>
    <lineage>
        <taxon>Bacteria</taxon>
        <taxon>Bacillati</taxon>
        <taxon>Actinomycetota</taxon>
        <taxon>Actinomycetes</taxon>
        <taxon>Kitasatosporales</taxon>
        <taxon>Streptomycetaceae</taxon>
        <taxon>Streptomyces</taxon>
    </lineage>
</organism>
<gene>
    <name evidence="1" type="ORF">HNR57_002048</name>
</gene>